<evidence type="ECO:0000256" key="8">
    <source>
        <dbReference type="ARBA" id="ARBA00022980"/>
    </source>
</evidence>
<evidence type="ECO:0000256" key="2">
    <source>
        <dbReference type="ARBA" id="ARBA00008945"/>
    </source>
</evidence>
<dbReference type="SUPFAM" id="SSF54211">
    <property type="entry name" value="Ribosomal protein S5 domain 2-like"/>
    <property type="match status" value="1"/>
</dbReference>
<keyword evidence="9 11" id="KW-0687">Ribonucleoprotein</keyword>
<evidence type="ECO:0000256" key="5">
    <source>
        <dbReference type="ARBA" id="ARBA00022730"/>
    </source>
</evidence>
<evidence type="ECO:0000256" key="12">
    <source>
        <dbReference type="RuleBase" id="RU003823"/>
    </source>
</evidence>
<dbReference type="Pfam" id="PF00333">
    <property type="entry name" value="Ribosomal_S5"/>
    <property type="match status" value="1"/>
</dbReference>
<evidence type="ECO:0000256" key="1">
    <source>
        <dbReference type="ARBA" id="ARBA00000448"/>
    </source>
</evidence>
<dbReference type="Pfam" id="PF00232">
    <property type="entry name" value="Glyco_hydro_1"/>
    <property type="match status" value="1"/>
</dbReference>
<evidence type="ECO:0000256" key="14">
    <source>
        <dbReference type="SAM" id="Coils"/>
    </source>
</evidence>
<reference evidence="17 18" key="1">
    <citation type="journal article" date="2021" name="bioRxiv">
        <title>Chromosome-scale and haplotype-resolved genome assembly of a tetraploid potato cultivar.</title>
        <authorList>
            <person name="Sun H."/>
            <person name="Jiao W.-B."/>
            <person name="Krause K."/>
            <person name="Campoy J.A."/>
            <person name="Goel M."/>
            <person name="Folz-Donahue K."/>
            <person name="Kukat C."/>
            <person name="Huettel B."/>
            <person name="Schneeberger K."/>
        </authorList>
    </citation>
    <scope>NUCLEOTIDE SEQUENCE [LARGE SCALE GENOMIC DNA]</scope>
    <source>
        <strain evidence="17">SolTubOtavaFocal</strain>
        <tissue evidence="17">Leaves</tissue>
    </source>
</reference>
<dbReference type="InterPro" id="IPR014721">
    <property type="entry name" value="Ribsml_uS5_D2-typ_fold_subgr"/>
</dbReference>
<keyword evidence="18" id="KW-1185">Reference proteome</keyword>
<dbReference type="InterPro" id="IPR017853">
    <property type="entry name" value="GH"/>
</dbReference>
<dbReference type="InterPro" id="IPR000851">
    <property type="entry name" value="Ribosomal_uS5"/>
</dbReference>
<evidence type="ECO:0000256" key="15">
    <source>
        <dbReference type="SAM" id="MobiDB-lite"/>
    </source>
</evidence>
<evidence type="ECO:0000256" key="6">
    <source>
        <dbReference type="ARBA" id="ARBA00022801"/>
    </source>
</evidence>
<feature type="coiled-coil region" evidence="14">
    <location>
        <begin position="290"/>
        <end position="338"/>
    </location>
</feature>
<comment type="caution">
    <text evidence="17">The sequence shown here is derived from an EMBL/GenBank/DDBJ whole genome shotgun (WGS) entry which is preliminary data.</text>
</comment>
<evidence type="ECO:0000256" key="11">
    <source>
        <dbReference type="PROSITE-ProRule" id="PRU00268"/>
    </source>
</evidence>
<feature type="compositionally biased region" description="Basic and acidic residues" evidence="15">
    <location>
        <begin position="78"/>
        <end position="91"/>
    </location>
</feature>
<gene>
    <name evidence="17" type="ORF">KY290_009061</name>
</gene>
<dbReference type="SUPFAM" id="SSF51445">
    <property type="entry name" value="(Trans)glycosidases"/>
    <property type="match status" value="1"/>
</dbReference>
<evidence type="ECO:0000259" key="16">
    <source>
        <dbReference type="PROSITE" id="PS50881"/>
    </source>
</evidence>
<dbReference type="EC" id="3.2.1.21" evidence="4 13"/>
<dbReference type="InterPro" id="IPR013810">
    <property type="entry name" value="Ribosomal_uS5_N"/>
</dbReference>
<evidence type="ECO:0000256" key="9">
    <source>
        <dbReference type="ARBA" id="ARBA00023274"/>
    </source>
</evidence>
<dbReference type="InterPro" id="IPR017736">
    <property type="entry name" value="Glyco_hydro_1_beta-glucosidase"/>
</dbReference>
<dbReference type="PANTHER" id="PTHR48432">
    <property type="entry name" value="S5 DRBM DOMAIN-CONTAINING PROTEIN"/>
    <property type="match status" value="1"/>
</dbReference>
<dbReference type="Pfam" id="PF03719">
    <property type="entry name" value="Ribosomal_S5_C"/>
    <property type="match status" value="1"/>
</dbReference>
<dbReference type="EMBL" id="JAIVGD010000003">
    <property type="protein sequence ID" value="KAH0777650.1"/>
    <property type="molecule type" value="Genomic_DNA"/>
</dbReference>
<dbReference type="Gene3D" id="3.20.20.80">
    <property type="entry name" value="Glycosidases"/>
    <property type="match status" value="1"/>
</dbReference>
<evidence type="ECO:0000256" key="10">
    <source>
        <dbReference type="ARBA" id="ARBA00023295"/>
    </source>
</evidence>
<feature type="domain" description="S5 DRBM" evidence="16">
    <location>
        <begin position="345"/>
        <end position="408"/>
    </location>
</feature>
<dbReference type="PRINTS" id="PR00131">
    <property type="entry name" value="GLHYDRLASE1"/>
</dbReference>
<keyword evidence="10 13" id="KW-0326">Glycosidase</keyword>
<evidence type="ECO:0000256" key="7">
    <source>
        <dbReference type="ARBA" id="ARBA00022884"/>
    </source>
</evidence>
<evidence type="ECO:0000256" key="13">
    <source>
        <dbReference type="RuleBase" id="RU361175"/>
    </source>
</evidence>
<dbReference type="Proteomes" id="UP000826656">
    <property type="component" value="Unassembled WGS sequence"/>
</dbReference>
<keyword evidence="5" id="KW-0699">rRNA-binding</keyword>
<dbReference type="NCBIfam" id="TIGR03356">
    <property type="entry name" value="BGL"/>
    <property type="match status" value="1"/>
</dbReference>
<accession>A0ABQ7WAQ7</accession>
<keyword evidence="14" id="KW-0175">Coiled coil</keyword>
<organism evidence="17 18">
    <name type="scientific">Solanum tuberosum</name>
    <name type="common">Potato</name>
    <dbReference type="NCBI Taxonomy" id="4113"/>
    <lineage>
        <taxon>Eukaryota</taxon>
        <taxon>Viridiplantae</taxon>
        <taxon>Streptophyta</taxon>
        <taxon>Embryophyta</taxon>
        <taxon>Tracheophyta</taxon>
        <taxon>Spermatophyta</taxon>
        <taxon>Magnoliopsida</taxon>
        <taxon>eudicotyledons</taxon>
        <taxon>Gunneridae</taxon>
        <taxon>Pentapetalae</taxon>
        <taxon>asterids</taxon>
        <taxon>lamiids</taxon>
        <taxon>Solanales</taxon>
        <taxon>Solanaceae</taxon>
        <taxon>Solanoideae</taxon>
        <taxon>Solaneae</taxon>
        <taxon>Solanum</taxon>
    </lineage>
</organism>
<comment type="similarity">
    <text evidence="2 12">Belongs to the universal ribosomal protein uS5 family.</text>
</comment>
<proteinExistence type="inferred from homology"/>
<evidence type="ECO:0000256" key="3">
    <source>
        <dbReference type="ARBA" id="ARBA00010838"/>
    </source>
</evidence>
<name>A0ABQ7WAQ7_SOLTU</name>
<comment type="similarity">
    <text evidence="3 13">Belongs to the glycosyl hydrolase 1 family.</text>
</comment>
<dbReference type="PROSITE" id="PS00653">
    <property type="entry name" value="GLYCOSYL_HYDROL_F1_2"/>
    <property type="match status" value="1"/>
</dbReference>
<keyword evidence="7" id="KW-0694">RNA-binding</keyword>
<evidence type="ECO:0000313" key="18">
    <source>
        <dbReference type="Proteomes" id="UP000826656"/>
    </source>
</evidence>
<dbReference type="InterPro" id="IPR005324">
    <property type="entry name" value="Ribosomal_uS5_C"/>
</dbReference>
<dbReference type="PROSITE" id="PS50881">
    <property type="entry name" value="S5_DSRBD"/>
    <property type="match status" value="1"/>
</dbReference>
<comment type="catalytic activity">
    <reaction evidence="1 13">
        <text>Hydrolysis of terminal, non-reducing beta-D-glucosyl residues with release of beta-D-glucose.</text>
        <dbReference type="EC" id="3.2.1.21"/>
    </reaction>
</comment>
<dbReference type="Gene3D" id="3.30.230.10">
    <property type="match status" value="1"/>
</dbReference>
<dbReference type="InterPro" id="IPR033132">
    <property type="entry name" value="GH_1_N_CS"/>
</dbReference>
<dbReference type="PANTHER" id="PTHR48432:SF1">
    <property type="entry name" value="S5 DRBM DOMAIN-CONTAINING PROTEIN"/>
    <property type="match status" value="1"/>
</dbReference>
<keyword evidence="8 11" id="KW-0689">Ribosomal protein</keyword>
<sequence>MSCRTTTFWTRILRNQLRFTSSKPPSSAAGAAKEPFFRHPFPPHSVLTPRFFSTASYNRTPSAERVIQELLLDVERDKQREKEERKKKGLDTADIDAEENEDSMGVGPLIEKLEKKKLKEEKFSFEPTDSDSEDDDERWTPDAINKKWEVFDKKFKRHEELLKNFTDAETLDDAYKWMNRIDKFEQKHFRLRPEYRVIGELMNRLKVSEGKEKFLLQQKVNRAMRMVQWREAYDPNDPENYGLIQHQQVGPSVDLLEHAGFEKEKGMIQGGDDDDDIEFDDMKEKDDILLEKLNAIDRKLEEKLAELDHTFGKKGKLLEEEIRDLAEERNSLTEKKRRPQYRKGFDVKLINVNRTCKVTKGGQVVKYTALLACGNYHGVVGFAKAKGPAIPIALQKAYEKCFQNLHYVERHEEHTISHAVQTNYKKTKVYLWPAPTQTGMKAGRTVQTILHLAGFRNVKSKVVGSRNPHNTVKALFKALNAFTRLNSQFSFEPRFDCSPRILSREDTTYMWPVVLIESFIKFLGTFSSIRTKPRTLMEANSRRLMGLEKKKKVEEEWNNIYNSKQQLSRADFPSHFVFGVATSAYQVEGGSKEGGKGPSIWDSFSHTQGKICDGSTGDVTVDQYHRYKEDIDLISKLGFKAYRFSISWSRIFPDGLGTKINHEGIKYYNDIIDALLERGIEPCITLYHWDLPLNLEESCGGWLDEQTVKYFAIYAETCFGSFGNKVKRWITINEPLQTAVNGYCTGIHAPGRSESSSTEPFLVAHNQLLAHAEAVSIYRNKFKDEQGGEIGLVVDCEWPEPLSDNLEDKAAATRRLDFQLGWYLDPIFFGDYPESMRERLGDRLPKFSQQDRELLKHSLDFIGLNHYTSRFVGHAANSVEENDFYKIQDVEIIAEWEGGEVIGEKAASSWLYVVPWGIRKVLNYIAERYDNPPVYITENGMDDEDDDISPLHEMLDDKLRVTYFKAYLAAIHQAILDGANVRGYFAWSLLDNFEWNLGYTKRFGLTYVDFKNGLTRHLKSSAYWFMRFLKGGQVKHGKED</sequence>
<evidence type="ECO:0000256" key="4">
    <source>
        <dbReference type="ARBA" id="ARBA00012744"/>
    </source>
</evidence>
<protein>
    <recommendedName>
        <fullName evidence="4 13">Beta-glucosidase</fullName>
        <ecNumber evidence="4 13">3.2.1.21</ecNumber>
    </recommendedName>
</protein>
<evidence type="ECO:0000313" key="17">
    <source>
        <dbReference type="EMBL" id="KAH0777650.1"/>
    </source>
</evidence>
<feature type="region of interest" description="Disordered" evidence="15">
    <location>
        <begin position="78"/>
        <end position="102"/>
    </location>
</feature>
<dbReference type="SUPFAM" id="SSF54768">
    <property type="entry name" value="dsRNA-binding domain-like"/>
    <property type="match status" value="1"/>
</dbReference>
<dbReference type="Gene3D" id="3.30.160.20">
    <property type="match status" value="1"/>
</dbReference>
<dbReference type="InterPro" id="IPR001360">
    <property type="entry name" value="Glyco_hydro_1"/>
</dbReference>
<dbReference type="InterPro" id="IPR020568">
    <property type="entry name" value="Ribosomal_Su5_D2-typ_SF"/>
</dbReference>
<keyword evidence="6 13" id="KW-0378">Hydrolase</keyword>
<feature type="compositionally biased region" description="Acidic residues" evidence="15">
    <location>
        <begin position="93"/>
        <end position="102"/>
    </location>
</feature>